<evidence type="ECO:0000256" key="1">
    <source>
        <dbReference type="SAM" id="MobiDB-lite"/>
    </source>
</evidence>
<feature type="compositionally biased region" description="Basic and acidic residues" evidence="1">
    <location>
        <begin position="181"/>
        <end position="197"/>
    </location>
</feature>
<feature type="compositionally biased region" description="Polar residues" evidence="1">
    <location>
        <begin position="924"/>
        <end position="945"/>
    </location>
</feature>
<evidence type="ECO:0000313" key="3">
    <source>
        <dbReference type="EMBL" id="KAK8404325.1"/>
    </source>
</evidence>
<sequence length="977" mass="106261">MREIGCPYGCLVLEKVIFVRSPGEGLVDLILITSGLLGRMKAWLGAAAAVSGVGTLVYLLARSGRRRDTGHPGTASGTHTGQKATSEGSGVSRGLQDTGFEKDSSHDHLNGHLPGMGVTREVVKQSATDPAEQNSHENLLLSRDTCTRELALNVAENNAECVSVAQNKVDTEASSCVESEETTKEVRVTEAVTEKTSDSVPLQHPQEQNSSVTDQQKDTETQQKDAETREDRADDVVLPCTDVEESNTVASGETELTNVTTSADETICSDTNITTLSGTTCHSELTETTVREVSDTQPNKASCASAESASSPTAPQPVVEELSQCLIVEPQCDPSCHEHMLDTCCASSPQVSTLPPSETTEASLTETEGAIPETNFPALQQYTLVLKSEEDICISGKHIHDSSPTDQPTEAPAGWPKETAEANKEEYVITVEGSKEDPVTTTEVNKKDPVTTAERNEKDPVTTAEVNKEDPVTTAEGNEKDPVTTTEGNEKDPVTTAEGNEKEPVTTTEVNKKEPVTTAEVNREEPVTTAETNKEDPVTTAEGNEKEPVTTTEVNKKEPVTTAEVNKEDPVTTAEGNEKDPVTTIEGNEEDPVTTAETDVVDLNQPSVNPCTPIEEKCTLKESVLVSCEGIGDERKEIGANSEAAAGETNNTVGSTPQKPSRKVECSVETQIIVTPAQGEGLTDSKEEENQNQDSVTKQEGETEKKVQDSSKEDKQEKLEQSGDKVNLKQEQDTSKRDKVTKEEVVTIEQEKSNTKEKITRKEEENIIIQEKTKKQKQTSNVKEVAKEQKLSNKKQESPKEQRQSSRKQEAGKEQRQSSRRQEAPKEQRQGNRRQEQSDKQEKSKKQEETGSKEDRSGSQESTKRREQSVEKQDVQVSGKSVKELVMEEQIVTLSTKGDGGKKGSVRSRGDSASADLDCDLGSEQDNMNCDSSSLKSMDSGQGSSEIEPETLFGPANFPVSNQEQYIFYDFEIPTGE</sequence>
<feature type="compositionally biased region" description="Basic and acidic residues" evidence="1">
    <location>
        <begin position="99"/>
        <end position="110"/>
    </location>
</feature>
<keyword evidence="2" id="KW-1133">Transmembrane helix</keyword>
<dbReference type="AlphaFoldDB" id="A0AAW0V0E3"/>
<feature type="compositionally biased region" description="Low complexity" evidence="1">
    <location>
        <begin position="357"/>
        <end position="368"/>
    </location>
</feature>
<dbReference type="EMBL" id="JARAKH010000004">
    <property type="protein sequence ID" value="KAK8404325.1"/>
    <property type="molecule type" value="Genomic_DNA"/>
</dbReference>
<feature type="region of interest" description="Disordered" evidence="1">
    <location>
        <begin position="397"/>
        <end position="417"/>
    </location>
</feature>
<feature type="compositionally biased region" description="Low complexity" evidence="1">
    <location>
        <begin position="301"/>
        <end position="313"/>
    </location>
</feature>
<protein>
    <submittedName>
        <fullName evidence="3">Uncharacterized protein</fullName>
    </submittedName>
</protein>
<feature type="region of interest" description="Disordered" evidence="1">
    <location>
        <begin position="639"/>
        <end position="958"/>
    </location>
</feature>
<dbReference type="Proteomes" id="UP001487740">
    <property type="component" value="Unassembled WGS sequence"/>
</dbReference>
<comment type="caution">
    <text evidence="3">The sequence shown here is derived from an EMBL/GenBank/DDBJ whole genome shotgun (WGS) entry which is preliminary data.</text>
</comment>
<feature type="compositionally biased region" description="Basic and acidic residues" evidence="1">
    <location>
        <begin position="784"/>
        <end position="874"/>
    </location>
</feature>
<feature type="compositionally biased region" description="Polar residues" evidence="1">
    <location>
        <begin position="75"/>
        <end position="89"/>
    </location>
</feature>
<accession>A0AAW0V0E3</accession>
<feature type="region of interest" description="Disordered" evidence="1">
    <location>
        <begin position="348"/>
        <end position="370"/>
    </location>
</feature>
<feature type="compositionally biased region" description="Basic and acidic residues" evidence="1">
    <location>
        <begin position="697"/>
        <end position="765"/>
    </location>
</feature>
<keyword evidence="4" id="KW-1185">Reference proteome</keyword>
<feature type="region of interest" description="Disordered" evidence="1">
    <location>
        <begin position="291"/>
        <end position="315"/>
    </location>
</feature>
<evidence type="ECO:0000256" key="2">
    <source>
        <dbReference type="SAM" id="Phobius"/>
    </source>
</evidence>
<feature type="compositionally biased region" description="Polar residues" evidence="1">
    <location>
        <begin position="648"/>
        <end position="659"/>
    </location>
</feature>
<feature type="transmembrane region" description="Helical" evidence="2">
    <location>
        <begin position="42"/>
        <end position="61"/>
    </location>
</feature>
<proteinExistence type="predicted"/>
<evidence type="ECO:0000313" key="4">
    <source>
        <dbReference type="Proteomes" id="UP001487740"/>
    </source>
</evidence>
<feature type="region of interest" description="Disordered" evidence="1">
    <location>
        <begin position="67"/>
        <end position="115"/>
    </location>
</feature>
<keyword evidence="2" id="KW-0812">Transmembrane</keyword>
<feature type="compositionally biased region" description="Basic and acidic residues" evidence="1">
    <location>
        <begin position="431"/>
        <end position="581"/>
    </location>
</feature>
<feature type="compositionally biased region" description="Basic and acidic residues" evidence="1">
    <location>
        <begin position="215"/>
        <end position="233"/>
    </location>
</feature>
<name>A0AAW0V0E3_SCYPA</name>
<organism evidence="3 4">
    <name type="scientific">Scylla paramamosain</name>
    <name type="common">Mud crab</name>
    <dbReference type="NCBI Taxonomy" id="85552"/>
    <lineage>
        <taxon>Eukaryota</taxon>
        <taxon>Metazoa</taxon>
        <taxon>Ecdysozoa</taxon>
        <taxon>Arthropoda</taxon>
        <taxon>Crustacea</taxon>
        <taxon>Multicrustacea</taxon>
        <taxon>Malacostraca</taxon>
        <taxon>Eumalacostraca</taxon>
        <taxon>Eucarida</taxon>
        <taxon>Decapoda</taxon>
        <taxon>Pleocyemata</taxon>
        <taxon>Brachyura</taxon>
        <taxon>Eubrachyura</taxon>
        <taxon>Portunoidea</taxon>
        <taxon>Portunidae</taxon>
        <taxon>Portuninae</taxon>
        <taxon>Scylla</taxon>
    </lineage>
</organism>
<keyword evidence="2" id="KW-0472">Membrane</keyword>
<reference evidence="3 4" key="1">
    <citation type="submission" date="2023-03" db="EMBL/GenBank/DDBJ databases">
        <title>High-quality genome of Scylla paramamosain provides insights in environmental adaptation.</title>
        <authorList>
            <person name="Zhang L."/>
        </authorList>
    </citation>
    <scope>NUCLEOTIDE SEQUENCE [LARGE SCALE GENOMIC DNA]</scope>
    <source>
        <strain evidence="3">LZ_2023a</strain>
        <tissue evidence="3">Muscle</tissue>
    </source>
</reference>
<feature type="region of interest" description="Disordered" evidence="1">
    <location>
        <begin position="176"/>
        <end position="233"/>
    </location>
</feature>
<feature type="region of interest" description="Disordered" evidence="1">
    <location>
        <begin position="431"/>
        <end position="607"/>
    </location>
</feature>
<gene>
    <name evidence="3" type="ORF">O3P69_007560</name>
</gene>